<name>A0ABY1AYQ8_9HYPH</name>
<gene>
    <name evidence="5" type="ORF">SAMN05216228_10942</name>
</gene>
<evidence type="ECO:0000256" key="1">
    <source>
        <dbReference type="ARBA" id="ARBA00001933"/>
    </source>
</evidence>
<dbReference type="Proteomes" id="UP000198939">
    <property type="component" value="Unassembled WGS sequence"/>
</dbReference>
<evidence type="ECO:0000313" key="6">
    <source>
        <dbReference type="Proteomes" id="UP000198939"/>
    </source>
</evidence>
<organism evidence="5 6">
    <name type="scientific">Rhizobium tibeticum</name>
    <dbReference type="NCBI Taxonomy" id="501024"/>
    <lineage>
        <taxon>Bacteria</taxon>
        <taxon>Pseudomonadati</taxon>
        <taxon>Pseudomonadota</taxon>
        <taxon>Alphaproteobacteria</taxon>
        <taxon>Hyphomicrobiales</taxon>
        <taxon>Rhizobiaceae</taxon>
        <taxon>Rhizobium/Agrobacterium group</taxon>
        <taxon>Rhizobium</taxon>
    </lineage>
</organism>
<keyword evidence="6" id="KW-1185">Reference proteome</keyword>
<dbReference type="PANTHER" id="PTHR48078:SF6">
    <property type="entry name" value="L-THREONINE DEHYDRATASE CATABOLIC TDCB"/>
    <property type="match status" value="1"/>
</dbReference>
<dbReference type="PANTHER" id="PTHR48078">
    <property type="entry name" value="THREONINE DEHYDRATASE, MITOCHONDRIAL-RELATED"/>
    <property type="match status" value="1"/>
</dbReference>
<dbReference type="SUPFAM" id="SSF53686">
    <property type="entry name" value="Tryptophan synthase beta subunit-like PLP-dependent enzymes"/>
    <property type="match status" value="1"/>
</dbReference>
<evidence type="ECO:0000256" key="3">
    <source>
        <dbReference type="ARBA" id="ARBA00023239"/>
    </source>
</evidence>
<evidence type="ECO:0000259" key="4">
    <source>
        <dbReference type="Pfam" id="PF00291"/>
    </source>
</evidence>
<proteinExistence type="predicted"/>
<protein>
    <submittedName>
        <fullName evidence="5">Threonine dehydratase</fullName>
    </submittedName>
</protein>
<keyword evidence="2" id="KW-0663">Pyridoxal phosphate</keyword>
<comment type="caution">
    <text evidence="5">The sequence shown here is derived from an EMBL/GenBank/DDBJ whole genome shotgun (WGS) entry which is preliminary data.</text>
</comment>
<dbReference type="EMBL" id="FOCV01000094">
    <property type="protein sequence ID" value="SEP34145.1"/>
    <property type="molecule type" value="Genomic_DNA"/>
</dbReference>
<dbReference type="Gene3D" id="3.40.50.1100">
    <property type="match status" value="1"/>
</dbReference>
<evidence type="ECO:0000256" key="2">
    <source>
        <dbReference type="ARBA" id="ARBA00022898"/>
    </source>
</evidence>
<sequence>MKASLDAGRPVQVEEFENLADSLGGGIGLDNRWTFAMCRDLLDDVVLLSEPEIAGGIQHAYAHEREVVEGAGAAGIAALLASARP</sequence>
<accession>A0ABY1AYQ8</accession>
<reference evidence="5 6" key="1">
    <citation type="submission" date="2016-10" db="EMBL/GenBank/DDBJ databases">
        <authorList>
            <person name="Varghese N."/>
            <person name="Submissions S."/>
        </authorList>
    </citation>
    <scope>NUCLEOTIDE SEQUENCE [LARGE SCALE GENOMIC DNA]</scope>
    <source>
        <strain evidence="5 6">CGMCC 1.7071</strain>
    </source>
</reference>
<feature type="domain" description="Tryptophan synthase beta chain-like PALP" evidence="4">
    <location>
        <begin position="2"/>
        <end position="83"/>
    </location>
</feature>
<dbReference type="Pfam" id="PF00291">
    <property type="entry name" value="PALP"/>
    <property type="match status" value="1"/>
</dbReference>
<comment type="cofactor">
    <cofactor evidence="1">
        <name>pyridoxal 5'-phosphate</name>
        <dbReference type="ChEBI" id="CHEBI:597326"/>
    </cofactor>
</comment>
<evidence type="ECO:0000313" key="5">
    <source>
        <dbReference type="EMBL" id="SEP34145.1"/>
    </source>
</evidence>
<dbReference type="InterPro" id="IPR001926">
    <property type="entry name" value="TrpB-like_PALP"/>
</dbReference>
<dbReference type="InterPro" id="IPR036052">
    <property type="entry name" value="TrpB-like_PALP_sf"/>
</dbReference>
<keyword evidence="3" id="KW-0456">Lyase</keyword>
<dbReference type="InterPro" id="IPR050147">
    <property type="entry name" value="Ser/Thr_Dehydratase"/>
</dbReference>